<evidence type="ECO:0000313" key="12">
    <source>
        <dbReference type="Proteomes" id="UP001652661"/>
    </source>
</evidence>
<evidence type="ECO:0000256" key="10">
    <source>
        <dbReference type="RuleBase" id="RU361115"/>
    </source>
</evidence>
<proteinExistence type="inferred from homology"/>
<keyword evidence="4 10" id="KW-0812">Transmembrane</keyword>
<feature type="transmembrane region" description="Helical" evidence="10">
    <location>
        <begin position="62"/>
        <end position="79"/>
    </location>
</feature>
<dbReference type="GO" id="GO:0030148">
    <property type="term" value="P:sphingolipid biosynthetic process"/>
    <property type="evidence" value="ECO:0007669"/>
    <property type="project" value="TreeGrafter"/>
</dbReference>
<dbReference type="InterPro" id="IPR002076">
    <property type="entry name" value="ELO_fam"/>
</dbReference>
<keyword evidence="12" id="KW-1185">Reference proteome</keyword>
<evidence type="ECO:0000313" key="13">
    <source>
        <dbReference type="RefSeq" id="XP_017027579.2"/>
    </source>
</evidence>
<organism evidence="12 13">
    <name type="scientific">Drosophila kikkawai</name>
    <name type="common">Fruit fly</name>
    <dbReference type="NCBI Taxonomy" id="30033"/>
    <lineage>
        <taxon>Eukaryota</taxon>
        <taxon>Metazoa</taxon>
        <taxon>Ecdysozoa</taxon>
        <taxon>Arthropoda</taxon>
        <taxon>Hexapoda</taxon>
        <taxon>Insecta</taxon>
        <taxon>Pterygota</taxon>
        <taxon>Neoptera</taxon>
        <taxon>Endopterygota</taxon>
        <taxon>Diptera</taxon>
        <taxon>Brachycera</taxon>
        <taxon>Muscomorpha</taxon>
        <taxon>Ephydroidea</taxon>
        <taxon>Drosophilidae</taxon>
        <taxon>Drosophila</taxon>
        <taxon>Sophophora</taxon>
    </lineage>
</organism>
<feature type="transmembrane region" description="Helical" evidence="10">
    <location>
        <begin position="100"/>
        <end position="125"/>
    </location>
</feature>
<evidence type="ECO:0000256" key="9">
    <source>
        <dbReference type="ARBA" id="ARBA00023160"/>
    </source>
</evidence>
<evidence type="ECO:0000256" key="7">
    <source>
        <dbReference type="ARBA" id="ARBA00023098"/>
    </source>
</evidence>
<reference evidence="13" key="2">
    <citation type="submission" date="2025-08" db="UniProtKB">
        <authorList>
            <consortium name="RefSeq"/>
        </authorList>
    </citation>
    <scope>IDENTIFICATION</scope>
    <source>
        <strain evidence="13">14028-0561.14</strain>
        <tissue evidence="13">Whole fly</tissue>
    </source>
</reference>
<keyword evidence="6 10" id="KW-1133">Transmembrane helix</keyword>
<comment type="similarity">
    <text evidence="10">Belongs to the ELO family.</text>
</comment>
<dbReference type="GO" id="GO:0034625">
    <property type="term" value="P:fatty acid elongation, monounsaturated fatty acid"/>
    <property type="evidence" value="ECO:0007669"/>
    <property type="project" value="TreeGrafter"/>
</dbReference>
<evidence type="ECO:0000256" key="1">
    <source>
        <dbReference type="ARBA" id="ARBA00004141"/>
    </source>
</evidence>
<dbReference type="GO" id="GO:0019367">
    <property type="term" value="P:fatty acid elongation, saturated fatty acid"/>
    <property type="evidence" value="ECO:0007669"/>
    <property type="project" value="TreeGrafter"/>
</dbReference>
<dbReference type="PANTHER" id="PTHR11157">
    <property type="entry name" value="FATTY ACID ACYL TRANSFERASE-RELATED"/>
    <property type="match status" value="1"/>
</dbReference>
<keyword evidence="8 10" id="KW-0472">Membrane</keyword>
<dbReference type="GO" id="GO:0042761">
    <property type="term" value="P:very long-chain fatty acid biosynthetic process"/>
    <property type="evidence" value="ECO:0007669"/>
    <property type="project" value="TreeGrafter"/>
</dbReference>
<sequence>MVAVRLAFRSAAALRSDTTEDPPGAERPKAPRKPKERSNMEAATSASRVPAVVHPALMSDPWFMVAVLGVYLYFVTVAGPQFMEFRKAYKLKKLIMAHNLIQVVSCLYVLNEVFFITDYAVQYFWECRDFGKSPEHVRRHFELAHFLFWLKLSELVETVIFVLRKKQNQVSKLHIFHHFSTVTLVYMMMHFNENGTAAYFCVFLNSIVHICMYSYYFVAAVADKDFVRTLTPVKKAITVMQMTQFAFILIQVVFQLVLCGIPRFVLYYYTAVITAMFYGFYDFFTTSYQSKKRHKSLATPN</sequence>
<dbReference type="GeneID" id="108078305"/>
<evidence type="ECO:0000256" key="8">
    <source>
        <dbReference type="ARBA" id="ARBA00023136"/>
    </source>
</evidence>
<evidence type="ECO:0000256" key="2">
    <source>
        <dbReference type="ARBA" id="ARBA00022516"/>
    </source>
</evidence>
<feature type="transmembrane region" description="Helical" evidence="10">
    <location>
        <begin position="239"/>
        <end position="258"/>
    </location>
</feature>
<keyword evidence="3 10" id="KW-0808">Transferase</keyword>
<keyword evidence="5 10" id="KW-0276">Fatty acid metabolism</keyword>
<keyword evidence="7 10" id="KW-0443">Lipid metabolism</keyword>
<comment type="catalytic activity">
    <reaction evidence="10">
        <text>a very-long-chain acyl-CoA + malonyl-CoA + H(+) = a very-long-chain 3-oxoacyl-CoA + CO2 + CoA</text>
        <dbReference type="Rhea" id="RHEA:32727"/>
        <dbReference type="ChEBI" id="CHEBI:15378"/>
        <dbReference type="ChEBI" id="CHEBI:16526"/>
        <dbReference type="ChEBI" id="CHEBI:57287"/>
        <dbReference type="ChEBI" id="CHEBI:57384"/>
        <dbReference type="ChEBI" id="CHEBI:90725"/>
        <dbReference type="ChEBI" id="CHEBI:90736"/>
        <dbReference type="EC" id="2.3.1.199"/>
    </reaction>
</comment>
<keyword evidence="2 10" id="KW-0444">Lipid biosynthesis</keyword>
<feature type="transmembrane region" description="Helical" evidence="10">
    <location>
        <begin position="264"/>
        <end position="284"/>
    </location>
</feature>
<feature type="transmembrane region" description="Helical" evidence="10">
    <location>
        <begin position="145"/>
        <end position="163"/>
    </location>
</feature>
<feature type="transmembrane region" description="Helical" evidence="10">
    <location>
        <begin position="197"/>
        <end position="218"/>
    </location>
</feature>
<dbReference type="GO" id="GO:0009922">
    <property type="term" value="F:fatty acid elongase activity"/>
    <property type="evidence" value="ECO:0007669"/>
    <property type="project" value="UniProtKB-EC"/>
</dbReference>
<dbReference type="PANTHER" id="PTHR11157:SF164">
    <property type="entry name" value="ELONGATION OF VERY LONG CHAIN FATTY ACIDS PROTEIN"/>
    <property type="match status" value="1"/>
</dbReference>
<feature type="region of interest" description="Disordered" evidence="11">
    <location>
        <begin position="15"/>
        <end position="43"/>
    </location>
</feature>
<gene>
    <name evidence="13" type="primary">LOC108078305</name>
</gene>
<comment type="subcellular location">
    <subcellularLocation>
        <location evidence="1">Membrane</location>
        <topology evidence="1">Multi-pass membrane protein</topology>
    </subcellularLocation>
</comment>
<keyword evidence="9 10" id="KW-0275">Fatty acid biosynthesis</keyword>
<evidence type="ECO:0000256" key="11">
    <source>
        <dbReference type="SAM" id="MobiDB-lite"/>
    </source>
</evidence>
<evidence type="ECO:0000256" key="6">
    <source>
        <dbReference type="ARBA" id="ARBA00022989"/>
    </source>
</evidence>
<protein>
    <recommendedName>
        <fullName evidence="10">Elongation of very long chain fatty acids protein</fullName>
        <ecNumber evidence="10">2.3.1.199</ecNumber>
    </recommendedName>
    <alternativeName>
        <fullName evidence="10">Very-long-chain 3-oxoacyl-CoA synthase</fullName>
    </alternativeName>
</protein>
<dbReference type="GO" id="GO:0034626">
    <property type="term" value="P:fatty acid elongation, polyunsaturated fatty acid"/>
    <property type="evidence" value="ECO:0007669"/>
    <property type="project" value="TreeGrafter"/>
</dbReference>
<dbReference type="EC" id="2.3.1.199" evidence="10"/>
<dbReference type="GO" id="GO:0005789">
    <property type="term" value="C:endoplasmic reticulum membrane"/>
    <property type="evidence" value="ECO:0007669"/>
    <property type="project" value="TreeGrafter"/>
</dbReference>
<dbReference type="RefSeq" id="XP_017027579.2">
    <property type="nucleotide sequence ID" value="XM_017172090.2"/>
</dbReference>
<dbReference type="Proteomes" id="UP001652661">
    <property type="component" value="Chromosome 2R"/>
</dbReference>
<dbReference type="OrthoDB" id="434092at2759"/>
<name>A0A6P4IW42_DROKI</name>
<evidence type="ECO:0000256" key="4">
    <source>
        <dbReference type="ARBA" id="ARBA00022692"/>
    </source>
</evidence>
<accession>A0A6P4IW42</accession>
<dbReference type="AlphaFoldDB" id="A0A6P4IW42"/>
<evidence type="ECO:0000256" key="5">
    <source>
        <dbReference type="ARBA" id="ARBA00022832"/>
    </source>
</evidence>
<evidence type="ECO:0000256" key="3">
    <source>
        <dbReference type="ARBA" id="ARBA00022679"/>
    </source>
</evidence>
<reference evidence="12" key="1">
    <citation type="submission" date="2025-05" db="UniProtKB">
        <authorList>
            <consortium name="RefSeq"/>
        </authorList>
    </citation>
    <scope>NUCLEOTIDE SEQUENCE [LARGE SCALE GENOMIC DNA]</scope>
    <source>
        <strain evidence="12">14028-0561.14</strain>
    </source>
</reference>
<dbReference type="Pfam" id="PF01151">
    <property type="entry name" value="ELO"/>
    <property type="match status" value="1"/>
</dbReference>